<dbReference type="Pfam" id="PF00534">
    <property type="entry name" value="Glycos_transf_1"/>
    <property type="match status" value="1"/>
</dbReference>
<dbReference type="PANTHER" id="PTHR45947:SF3">
    <property type="entry name" value="SULFOQUINOVOSYL TRANSFERASE SQD2"/>
    <property type="match status" value="1"/>
</dbReference>
<evidence type="ECO:0000313" key="3">
    <source>
        <dbReference type="EMBL" id="SFV59605.1"/>
    </source>
</evidence>
<protein>
    <submittedName>
        <fullName evidence="3">Possible glycosyltransferase</fullName>
    </submittedName>
</protein>
<dbReference type="PANTHER" id="PTHR45947">
    <property type="entry name" value="SULFOQUINOVOSYL TRANSFERASE SQD2"/>
    <property type="match status" value="1"/>
</dbReference>
<dbReference type="GO" id="GO:0016757">
    <property type="term" value="F:glycosyltransferase activity"/>
    <property type="evidence" value="ECO:0007669"/>
    <property type="project" value="InterPro"/>
</dbReference>
<organism evidence="3">
    <name type="scientific">hydrothermal vent metagenome</name>
    <dbReference type="NCBI Taxonomy" id="652676"/>
    <lineage>
        <taxon>unclassified sequences</taxon>
        <taxon>metagenomes</taxon>
        <taxon>ecological metagenomes</taxon>
    </lineage>
</organism>
<feature type="domain" description="Glycosyl transferase family 1" evidence="1">
    <location>
        <begin position="883"/>
        <end position="1035"/>
    </location>
</feature>
<dbReference type="Gene3D" id="3.40.50.2000">
    <property type="entry name" value="Glycogen Phosphorylase B"/>
    <property type="match status" value="3"/>
</dbReference>
<dbReference type="InterPro" id="IPR001296">
    <property type="entry name" value="Glyco_trans_1"/>
</dbReference>
<dbReference type="Pfam" id="PF05045">
    <property type="entry name" value="RgpF"/>
    <property type="match status" value="1"/>
</dbReference>
<gene>
    <name evidence="3" type="ORF">MNB_SV-13-496</name>
</gene>
<dbReference type="InterPro" id="IPR050194">
    <property type="entry name" value="Glycosyltransferase_grp1"/>
</dbReference>
<accession>A0A1W1C1J0</accession>
<reference evidence="3" key="1">
    <citation type="submission" date="2016-10" db="EMBL/GenBank/DDBJ databases">
        <authorList>
            <person name="de Groot N.N."/>
        </authorList>
    </citation>
    <scope>NUCLEOTIDE SEQUENCE</scope>
</reference>
<keyword evidence="3" id="KW-0808">Transferase</keyword>
<dbReference type="SUPFAM" id="SSF53756">
    <property type="entry name" value="UDP-Glycosyltransferase/glycogen phosphorylase"/>
    <property type="match status" value="2"/>
</dbReference>
<sequence length="1064" mass="122749">MPFLGLLPRLMEYEFICKLHSKKSVEIESGDAWRKLLYYDLIGSDSIVKKNIKRFEDDKNLGMITGKNLILNGVHFNLDNQKNLQNLASQAKISFSPEYSFPAGTMFWLRLEIFAPLLPLIENNTLKFEEELGQTDHTLAHALERFFGLLCKSQNKSIEESHADYQKLNTNILNDLAKLAFTQRFQNDREIQYRDKLIQERDAEIQKIDAEIIAIHTSKSYKASFIFRKLPFIFNTIIHFNIKKLNMPDSNEFRIKEAVKRRMPTRLLNLLKKVKRKLKKQSQKDKLWHQDLKNTSYQGKSILIVAELSIAQCTKYRVEQKVEMIEHLGYRAKVVSWTDFHEARHLLQTSALVIFYRVPADTVVLDLIKEAKRLNITSFFDVDDVVFDRKLLSENINIQALDKKTQKLLLNGADLYQEALSLTDHSTSSTPTLASLMQKHNDGEHFIIPNCLDKELLSYLDSDISKDVEKIKIVYGSGTSTHDIDFLEVSDALLFILQKYPHVKLIIHGTLTLPSIFETELLKPQITQIPFMPTAEYYKALQSYDINLAPLEGSLFNDAKSNIKYLEASILKLPTIASDVAEYRSSISKGINGFIAKDTASWIDALEQLIENKTLREEIAQNAHSVVIKEYSIEDIAVKNMKPLLDKYMTPKAQNTKQLLMVNVLYNPISFGGATIVIEELSQRITKKDGYEVTVFTGFFDENYDLPRPYDLLRYEVNGISVILLRFPFPMSQTQDYRNEHIEKVFEEMLLSLEPDLVHFHSIQQLSASIVKPCLSHKIPYIITLHDMWWLCEKQFMINAQKQYCYQSKIDTNYCITQCTANKEATQERTKYLRPLLRQANLLLAPSTFQAQMYSYNLPKTQNIKVNKNAIIFPSSAYVKTQNNKIRFAYLGGKATHKGYDMMKEVFENLDSDAYELVIVDLHLKLGHHSIDESDWDIHGSLELSKGYNYSQKGLDDFFASIDVLLFPSQWKESFGLTIREALVRDVWVISTDAGGVVEDIREGENGNILSIGDDEGYKQAIEKSIKEFSTQENYTNPYKNEIRAYDAQVEELLGYYDELWRNS</sequence>
<dbReference type="EMBL" id="FPHM01000058">
    <property type="protein sequence ID" value="SFV59605.1"/>
    <property type="molecule type" value="Genomic_DNA"/>
</dbReference>
<proteinExistence type="predicted"/>
<dbReference type="Pfam" id="PF13692">
    <property type="entry name" value="Glyco_trans_1_4"/>
    <property type="match status" value="1"/>
</dbReference>
<name>A0A1W1C1J0_9ZZZZ</name>
<dbReference type="InterPro" id="IPR028098">
    <property type="entry name" value="Glyco_trans_4-like_N"/>
</dbReference>
<dbReference type="InterPro" id="IPR007739">
    <property type="entry name" value="RgpF"/>
</dbReference>
<evidence type="ECO:0000259" key="2">
    <source>
        <dbReference type="Pfam" id="PF13439"/>
    </source>
</evidence>
<evidence type="ECO:0000259" key="1">
    <source>
        <dbReference type="Pfam" id="PF00534"/>
    </source>
</evidence>
<dbReference type="Pfam" id="PF13439">
    <property type="entry name" value="Glyco_transf_4"/>
    <property type="match status" value="1"/>
</dbReference>
<feature type="domain" description="Glycosyltransferase subfamily 4-like N-terminal" evidence="2">
    <location>
        <begin position="671"/>
        <end position="854"/>
    </location>
</feature>
<dbReference type="AlphaFoldDB" id="A0A1W1C1J0"/>
<dbReference type="CDD" id="cd03823">
    <property type="entry name" value="GT4_ExpE7-like"/>
    <property type="match status" value="1"/>
</dbReference>